<dbReference type="PANTHER" id="PTHR32361">
    <property type="entry name" value="FERRIC/CUPRIC REDUCTASE TRANSMEMBRANE COMPONENT"/>
    <property type="match status" value="1"/>
</dbReference>
<dbReference type="PROSITE" id="PS51384">
    <property type="entry name" value="FAD_FR"/>
    <property type="match status" value="1"/>
</dbReference>
<organism evidence="15 16">
    <name type="scientific">[Candida] subhashii</name>
    <dbReference type="NCBI Taxonomy" id="561895"/>
    <lineage>
        <taxon>Eukaryota</taxon>
        <taxon>Fungi</taxon>
        <taxon>Dikarya</taxon>
        <taxon>Ascomycota</taxon>
        <taxon>Saccharomycotina</taxon>
        <taxon>Pichiomycetes</taxon>
        <taxon>Debaryomycetaceae</taxon>
        <taxon>Spathaspora</taxon>
    </lineage>
</organism>
<gene>
    <name evidence="15" type="ORF">J8A68_000541</name>
</gene>
<protein>
    <recommendedName>
        <fullName evidence="14">FAD-binding FR-type domain-containing protein</fullName>
    </recommendedName>
</protein>
<keyword evidence="6" id="KW-0274">FAD</keyword>
<dbReference type="GO" id="GO:0006826">
    <property type="term" value="P:iron ion transport"/>
    <property type="evidence" value="ECO:0007669"/>
    <property type="project" value="TreeGrafter"/>
</dbReference>
<keyword evidence="5 13" id="KW-0812">Transmembrane</keyword>
<dbReference type="RefSeq" id="XP_049266150.1">
    <property type="nucleotide sequence ID" value="XM_049409496.1"/>
</dbReference>
<dbReference type="CDD" id="cd06186">
    <property type="entry name" value="NOX_Duox_like_FAD_NADP"/>
    <property type="match status" value="1"/>
</dbReference>
<evidence type="ECO:0000256" key="1">
    <source>
        <dbReference type="ARBA" id="ARBA00004141"/>
    </source>
</evidence>
<comment type="subcellular location">
    <subcellularLocation>
        <location evidence="1">Membrane</location>
        <topology evidence="1">Multi-pass membrane protein</topology>
    </subcellularLocation>
</comment>
<dbReference type="GO" id="GO:0000293">
    <property type="term" value="F:ferric-chelate reductase activity"/>
    <property type="evidence" value="ECO:0007669"/>
    <property type="project" value="UniProtKB-ARBA"/>
</dbReference>
<dbReference type="EMBL" id="JAGSYN010000045">
    <property type="protein sequence ID" value="KAG7665918.1"/>
    <property type="molecule type" value="Genomic_DNA"/>
</dbReference>
<keyword evidence="11 13" id="KW-0472">Membrane</keyword>
<dbReference type="GO" id="GO:0005886">
    <property type="term" value="C:plasma membrane"/>
    <property type="evidence" value="ECO:0007669"/>
    <property type="project" value="TreeGrafter"/>
</dbReference>
<dbReference type="GO" id="GO:0015677">
    <property type="term" value="P:copper ion import"/>
    <property type="evidence" value="ECO:0007669"/>
    <property type="project" value="TreeGrafter"/>
</dbReference>
<keyword evidence="7" id="KW-0249">Electron transport</keyword>
<evidence type="ECO:0000313" key="16">
    <source>
        <dbReference type="Proteomes" id="UP000694255"/>
    </source>
</evidence>
<evidence type="ECO:0000256" key="9">
    <source>
        <dbReference type="ARBA" id="ARBA00023002"/>
    </source>
</evidence>
<dbReference type="SFLD" id="SFLDS00052">
    <property type="entry name" value="Ferric_Reductase_Domain"/>
    <property type="match status" value="1"/>
</dbReference>
<evidence type="ECO:0000256" key="13">
    <source>
        <dbReference type="SAM" id="Phobius"/>
    </source>
</evidence>
<feature type="transmembrane region" description="Helical" evidence="13">
    <location>
        <begin position="308"/>
        <end position="329"/>
    </location>
</feature>
<evidence type="ECO:0000256" key="2">
    <source>
        <dbReference type="ARBA" id="ARBA00006278"/>
    </source>
</evidence>
<feature type="transmembrane region" description="Helical" evidence="13">
    <location>
        <begin position="381"/>
        <end position="403"/>
    </location>
</feature>
<keyword evidence="16" id="KW-1185">Reference proteome</keyword>
<feature type="transmembrane region" description="Helical" evidence="13">
    <location>
        <begin position="196"/>
        <end position="217"/>
    </location>
</feature>
<evidence type="ECO:0000313" key="15">
    <source>
        <dbReference type="EMBL" id="KAG7665918.1"/>
    </source>
</evidence>
<keyword evidence="3" id="KW-0813">Transport</keyword>
<feature type="transmembrane region" description="Helical" evidence="13">
    <location>
        <begin position="410"/>
        <end position="430"/>
    </location>
</feature>
<dbReference type="GO" id="GO:0006879">
    <property type="term" value="P:intracellular iron ion homeostasis"/>
    <property type="evidence" value="ECO:0007669"/>
    <property type="project" value="TreeGrafter"/>
</dbReference>
<comment type="caution">
    <text evidence="15">The sequence shown here is derived from an EMBL/GenBank/DDBJ whole genome shotgun (WGS) entry which is preliminary data.</text>
</comment>
<evidence type="ECO:0000259" key="14">
    <source>
        <dbReference type="PROSITE" id="PS51384"/>
    </source>
</evidence>
<keyword evidence="9" id="KW-0560">Oxidoreductase</keyword>
<dbReference type="InterPro" id="IPR013130">
    <property type="entry name" value="Fe3_Rdtase_TM_dom"/>
</dbReference>
<feature type="transmembrane region" description="Helical" evidence="13">
    <location>
        <begin position="6"/>
        <end position="23"/>
    </location>
</feature>
<dbReference type="Pfam" id="PF08022">
    <property type="entry name" value="FAD_binding_8"/>
    <property type="match status" value="1"/>
</dbReference>
<keyword evidence="10" id="KW-0406">Ion transport</keyword>
<evidence type="ECO:0000256" key="12">
    <source>
        <dbReference type="ARBA" id="ARBA00023180"/>
    </source>
</evidence>
<sequence length="820" mass="94614">MYYLLVYLSIVLLLFISLLSIAISKLDNHALLRKIRNYLTIGLVISTLLSFTPKSAKDSAPFHKYGKAKVAFFGCNFQIMTTARFCDLSTEEFEWCYCHNGNAFATILHCYDYGHPEQMNSLLGMCRYEYNITISEEDLERSREYYASHAKSIDEIPDYSPVKIVDFPVKLDESRIEIFTGSYESFLGNYDRSVEYGNYLVLYWAIIFALVAIGNWSKFILPGFHTRLTDPVTNWVRKNITLPATWNKNKTTEVPFATVLDMLVPTRQESLILTSFLGLSLYFMINDIHYFKNDILFPTKASAMLRYYAVRSGMLASSMMPLLVLFAGRNNILQTITRWDYSTFITLHRWLSRIVFFMVVVHGVLYSLYFDPYLEKIKEAFIVWGIIATIAGGFIMIQGLLVLRRKWYEMFLFIHIVLALVFILGAWVHVKDLFCVWFYYFTAMVWLFDRIIRIGSIWTFGFPEAKVYLIADEALKVVVPKPEYWEAIPGGHAFIYFLKPGCFWQSHPFTYTISPTNDEINLFIKVKGGITKSLYHDLCTRKDRYAKIRVAIEGSYGEQTPASRYDNAVFIAGGNGIPGIFAEANDLITRSHRSKLVKLIWIIKEYKSLCWFYEELLSLKHKNIDVTVYVTRPHTPAIPSHFEMAHFCHSTNSAPRFRHSRTSEGRREEEHAYFSSVSILGSEVSEEDKHIHTYDDPLGPLMSSSKKILGYNATSEYSPDIVLVMHGDAPSSSLEFLQPEQFTQLINHIRKDLSHINIREERPNVELLVKSNIKESPGSTCFVTCGHPAMVDEIRASVVNNIDNNEKKRVDYFEQLQVWA</sequence>
<accession>A0A8J5QTA9</accession>
<dbReference type="InterPro" id="IPR051410">
    <property type="entry name" value="Ferric/Cupric_Reductase"/>
</dbReference>
<evidence type="ECO:0000256" key="11">
    <source>
        <dbReference type="ARBA" id="ARBA00023136"/>
    </source>
</evidence>
<dbReference type="Pfam" id="PF08030">
    <property type="entry name" value="NAD_binding_6"/>
    <property type="match status" value="1"/>
</dbReference>
<dbReference type="Pfam" id="PF01794">
    <property type="entry name" value="Ferric_reduct"/>
    <property type="match status" value="1"/>
</dbReference>
<dbReference type="SFLD" id="SFLDG01168">
    <property type="entry name" value="Ferric_reductase_subgroup_(FRE"/>
    <property type="match status" value="1"/>
</dbReference>
<proteinExistence type="inferred from homology"/>
<evidence type="ECO:0000256" key="7">
    <source>
        <dbReference type="ARBA" id="ARBA00022982"/>
    </source>
</evidence>
<evidence type="ECO:0000256" key="6">
    <source>
        <dbReference type="ARBA" id="ARBA00022827"/>
    </source>
</evidence>
<dbReference type="InterPro" id="IPR013121">
    <property type="entry name" value="Fe_red_NAD-bd_6"/>
</dbReference>
<dbReference type="GeneID" id="73467342"/>
<evidence type="ECO:0000256" key="4">
    <source>
        <dbReference type="ARBA" id="ARBA00022630"/>
    </source>
</evidence>
<keyword evidence="12" id="KW-0325">Glycoprotein</keyword>
<name>A0A8J5QTA9_9ASCO</name>
<evidence type="ECO:0000256" key="10">
    <source>
        <dbReference type="ARBA" id="ARBA00023065"/>
    </source>
</evidence>
<reference evidence="15 16" key="1">
    <citation type="journal article" date="2021" name="DNA Res.">
        <title>Genome analysis of Candida subhashii reveals its hybrid nature and dual mitochondrial genome conformations.</title>
        <authorList>
            <person name="Mixao V."/>
            <person name="Hegedusova E."/>
            <person name="Saus E."/>
            <person name="Pryszcz L.P."/>
            <person name="Cillingova A."/>
            <person name="Nosek J."/>
            <person name="Gabaldon T."/>
        </authorList>
    </citation>
    <scope>NUCLEOTIDE SEQUENCE [LARGE SCALE GENOMIC DNA]</scope>
    <source>
        <strain evidence="15 16">CBS 10753</strain>
    </source>
</reference>
<feature type="transmembrane region" description="Helical" evidence="13">
    <location>
        <begin position="350"/>
        <end position="369"/>
    </location>
</feature>
<dbReference type="OrthoDB" id="167398at2759"/>
<keyword evidence="4" id="KW-0285">Flavoprotein</keyword>
<dbReference type="InterPro" id="IPR017927">
    <property type="entry name" value="FAD-bd_FR_type"/>
</dbReference>
<keyword evidence="8 13" id="KW-1133">Transmembrane helix</keyword>
<dbReference type="Proteomes" id="UP000694255">
    <property type="component" value="Unassembled WGS sequence"/>
</dbReference>
<comment type="similarity">
    <text evidence="2">Belongs to the ferric reductase (FRE) family.</text>
</comment>
<dbReference type="InterPro" id="IPR013112">
    <property type="entry name" value="FAD-bd_8"/>
</dbReference>
<evidence type="ECO:0000256" key="8">
    <source>
        <dbReference type="ARBA" id="ARBA00022989"/>
    </source>
</evidence>
<evidence type="ECO:0000256" key="3">
    <source>
        <dbReference type="ARBA" id="ARBA00022448"/>
    </source>
</evidence>
<dbReference type="PANTHER" id="PTHR32361:SF9">
    <property type="entry name" value="FERRIC REDUCTASE TRANSMEMBRANE COMPONENT 3-RELATED"/>
    <property type="match status" value="1"/>
</dbReference>
<feature type="domain" description="FAD-binding FR-type" evidence="14">
    <location>
        <begin position="444"/>
        <end position="562"/>
    </location>
</feature>
<dbReference type="AlphaFoldDB" id="A0A8J5QTA9"/>
<evidence type="ECO:0000256" key="5">
    <source>
        <dbReference type="ARBA" id="ARBA00022692"/>
    </source>
</evidence>